<gene>
    <name evidence="3" type="ORF">KFK09_022081</name>
</gene>
<reference evidence="3" key="1">
    <citation type="journal article" date="2022" name="Front. Genet.">
        <title>Chromosome-Scale Assembly of the Dendrobium nobile Genome Provides Insights Into the Molecular Mechanism of the Biosynthesis of the Medicinal Active Ingredient of Dendrobium.</title>
        <authorList>
            <person name="Xu Q."/>
            <person name="Niu S.-C."/>
            <person name="Li K.-L."/>
            <person name="Zheng P.-J."/>
            <person name="Zhang X.-J."/>
            <person name="Jia Y."/>
            <person name="Liu Y."/>
            <person name="Niu Y.-X."/>
            <person name="Yu L.-H."/>
            <person name="Chen D.-F."/>
            <person name="Zhang G.-Q."/>
        </authorList>
    </citation>
    <scope>NUCLEOTIDE SEQUENCE</scope>
    <source>
        <tissue evidence="3">Leaf</tissue>
    </source>
</reference>
<protein>
    <submittedName>
        <fullName evidence="3">Uncharacterized protein</fullName>
    </submittedName>
</protein>
<accession>A0A8T3AHZ8</accession>
<sequence>MMAMRSDVLFAVCAVFFLVFAVPRGSRGRRAADGLFFGSEDTMVTDLSEMQMEHVWSNCMLDLLGTKSVMIASVFLIIDSIMDSSTEHLWKDMQATLTHLTPDMKRSLIDCLIKQNILPVFPYIIIDFVRPATHFSRMLEQDSLSRRPSDPSPAPTLRPSHEIQTGSTALAPV</sequence>
<feature type="region of interest" description="Disordered" evidence="1">
    <location>
        <begin position="141"/>
        <end position="173"/>
    </location>
</feature>
<feature type="signal peptide" evidence="2">
    <location>
        <begin position="1"/>
        <end position="28"/>
    </location>
</feature>
<dbReference type="EMBL" id="JAGYWB010000016">
    <property type="protein sequence ID" value="KAI0495778.1"/>
    <property type="molecule type" value="Genomic_DNA"/>
</dbReference>
<feature type="compositionally biased region" description="Polar residues" evidence="1">
    <location>
        <begin position="162"/>
        <end position="173"/>
    </location>
</feature>
<proteinExistence type="predicted"/>
<evidence type="ECO:0000256" key="1">
    <source>
        <dbReference type="SAM" id="MobiDB-lite"/>
    </source>
</evidence>
<evidence type="ECO:0000256" key="2">
    <source>
        <dbReference type="SAM" id="SignalP"/>
    </source>
</evidence>
<dbReference type="Proteomes" id="UP000829196">
    <property type="component" value="Unassembled WGS sequence"/>
</dbReference>
<dbReference type="AlphaFoldDB" id="A0A8T3AHZ8"/>
<name>A0A8T3AHZ8_DENNO</name>
<feature type="chain" id="PRO_5035788503" evidence="2">
    <location>
        <begin position="29"/>
        <end position="173"/>
    </location>
</feature>
<keyword evidence="2" id="KW-0732">Signal</keyword>
<organism evidence="3 4">
    <name type="scientific">Dendrobium nobile</name>
    <name type="common">Orchid</name>
    <dbReference type="NCBI Taxonomy" id="94219"/>
    <lineage>
        <taxon>Eukaryota</taxon>
        <taxon>Viridiplantae</taxon>
        <taxon>Streptophyta</taxon>
        <taxon>Embryophyta</taxon>
        <taxon>Tracheophyta</taxon>
        <taxon>Spermatophyta</taxon>
        <taxon>Magnoliopsida</taxon>
        <taxon>Liliopsida</taxon>
        <taxon>Asparagales</taxon>
        <taxon>Orchidaceae</taxon>
        <taxon>Epidendroideae</taxon>
        <taxon>Malaxideae</taxon>
        <taxon>Dendrobiinae</taxon>
        <taxon>Dendrobium</taxon>
    </lineage>
</organism>
<comment type="caution">
    <text evidence="3">The sequence shown here is derived from an EMBL/GenBank/DDBJ whole genome shotgun (WGS) entry which is preliminary data.</text>
</comment>
<keyword evidence="4" id="KW-1185">Reference proteome</keyword>
<evidence type="ECO:0000313" key="3">
    <source>
        <dbReference type="EMBL" id="KAI0495778.1"/>
    </source>
</evidence>
<evidence type="ECO:0000313" key="4">
    <source>
        <dbReference type="Proteomes" id="UP000829196"/>
    </source>
</evidence>